<keyword evidence="3" id="KW-1185">Reference proteome</keyword>
<dbReference type="SUPFAM" id="SSF47616">
    <property type="entry name" value="GST C-terminal domain-like"/>
    <property type="match status" value="1"/>
</dbReference>
<dbReference type="InterPro" id="IPR004045">
    <property type="entry name" value="Glutathione_S-Trfase_N"/>
</dbReference>
<feature type="domain" description="GST C-terminal" evidence="1">
    <location>
        <begin position="205"/>
        <end position="329"/>
    </location>
</feature>
<dbReference type="Pfam" id="PF13409">
    <property type="entry name" value="GST_N_2"/>
    <property type="match status" value="1"/>
</dbReference>
<comment type="caution">
    <text evidence="2">The sequence shown here is derived from an EMBL/GenBank/DDBJ whole genome shotgun (WGS) entry which is preliminary data.</text>
</comment>
<dbReference type="Proteomes" id="UP000036503">
    <property type="component" value="Unassembled WGS sequence"/>
</dbReference>
<dbReference type="GO" id="GO:0004364">
    <property type="term" value="F:glutathione transferase activity"/>
    <property type="evidence" value="ECO:0007669"/>
    <property type="project" value="InterPro"/>
</dbReference>
<name>A0A0J6ZPU9_9FIRM</name>
<dbReference type="SUPFAM" id="SSF52833">
    <property type="entry name" value="Thioredoxin-like"/>
    <property type="match status" value="1"/>
</dbReference>
<dbReference type="PROSITE" id="PS50405">
    <property type="entry name" value="GST_CTER"/>
    <property type="match status" value="1"/>
</dbReference>
<evidence type="ECO:0000259" key="1">
    <source>
        <dbReference type="PROSITE" id="PS50405"/>
    </source>
</evidence>
<dbReference type="InterPro" id="IPR010987">
    <property type="entry name" value="Glutathione-S-Trfase_C-like"/>
</dbReference>
<dbReference type="InParanoid" id="A0A0J6ZPU9"/>
<dbReference type="Pfam" id="PF13410">
    <property type="entry name" value="GST_C_2"/>
    <property type="match status" value="1"/>
</dbReference>
<dbReference type="AlphaFoldDB" id="A0A0J6ZPU9"/>
<reference evidence="2 3" key="1">
    <citation type="submission" date="2015-06" db="EMBL/GenBank/DDBJ databases">
        <title>Draft genome sequence of beer spoilage bacterium Megasphaera cerevisiae type strain 20462.</title>
        <authorList>
            <person name="Kutumbaka K."/>
            <person name="Pasmowitz J."/>
            <person name="Mategko J."/>
            <person name="Reyes D."/>
            <person name="Friedrich A."/>
            <person name="Han S."/>
            <person name="Martens-Habbena W."/>
            <person name="Neal-McKinney J."/>
            <person name="Janagama H.K."/>
            <person name="Nadala C."/>
            <person name="Samadpour M."/>
        </authorList>
    </citation>
    <scope>NUCLEOTIDE SEQUENCE [LARGE SCALE GENOMIC DNA]</scope>
    <source>
        <strain evidence="2 3">DSM 20462</strain>
    </source>
</reference>
<dbReference type="OrthoDB" id="9769158at2"/>
<dbReference type="PATRIC" id="fig|1122219.3.peg.434"/>
<dbReference type="EMBL" id="LEKT01000012">
    <property type="protein sequence ID" value="KMO86941.1"/>
    <property type="molecule type" value="Genomic_DNA"/>
</dbReference>
<accession>A0A0J6ZPU9</accession>
<dbReference type="InterPro" id="IPR016639">
    <property type="entry name" value="GST_Omega/GSH"/>
</dbReference>
<dbReference type="RefSeq" id="WP_048513794.1">
    <property type="nucleotide sequence ID" value="NZ_FUXD01000007.1"/>
</dbReference>
<dbReference type="Gene3D" id="3.40.30.10">
    <property type="entry name" value="Glutaredoxin"/>
    <property type="match status" value="1"/>
</dbReference>
<dbReference type="PANTHER" id="PTHR32419:SF6">
    <property type="entry name" value="GLUTATHIONE S-TRANSFERASE OMEGA-LIKE 1-RELATED"/>
    <property type="match status" value="1"/>
</dbReference>
<dbReference type="Gene3D" id="1.20.1050.10">
    <property type="match status" value="1"/>
</dbReference>
<dbReference type="PANTHER" id="PTHR32419">
    <property type="entry name" value="GLUTATHIONYL-HYDROQUINONE REDUCTASE"/>
    <property type="match status" value="1"/>
</dbReference>
<keyword evidence="2" id="KW-0808">Transferase</keyword>
<dbReference type="InterPro" id="IPR036282">
    <property type="entry name" value="Glutathione-S-Trfase_C_sf"/>
</dbReference>
<dbReference type="InterPro" id="IPR036249">
    <property type="entry name" value="Thioredoxin-like_sf"/>
</dbReference>
<organism evidence="2 3">
    <name type="scientific">Megasphaera cerevisiae DSM 20462</name>
    <dbReference type="NCBI Taxonomy" id="1122219"/>
    <lineage>
        <taxon>Bacteria</taxon>
        <taxon>Bacillati</taxon>
        <taxon>Bacillota</taxon>
        <taxon>Negativicutes</taxon>
        <taxon>Veillonellales</taxon>
        <taxon>Veillonellaceae</taxon>
        <taxon>Megasphaera</taxon>
    </lineage>
</organism>
<gene>
    <name evidence="2" type="ORF">AB840_05285</name>
</gene>
<evidence type="ECO:0000313" key="2">
    <source>
        <dbReference type="EMBL" id="KMO86941.1"/>
    </source>
</evidence>
<proteinExistence type="predicted"/>
<protein>
    <submittedName>
        <fullName evidence="2">Glutathione S-transferase</fullName>
    </submittedName>
</protein>
<dbReference type="STRING" id="39029.BSR42_03940"/>
<dbReference type="GO" id="GO:0005737">
    <property type="term" value="C:cytoplasm"/>
    <property type="evidence" value="ECO:0007669"/>
    <property type="project" value="TreeGrafter"/>
</dbReference>
<sequence>MGIILDQNIAKEWQTVTVKKAMNPCPIDFSEFHSSNPRAHTVQKEYEGRDVSNFNQRQKYADDEEPQFTTLFGEGFGYLPVEPGRYRLIWSRHCPWANRIAIAIDLLGLDTAISKGVVDPLRPAGVVGDWFFTLDPDGLDPILKVHSLGECYRRGNAEYTQRATVPAIVDVHTGAVVNNDYHDLTTEIAVAWKEYENSNAPDIYPEKLRADIDALNDIIYADINLAVNLAALVSTQKEYEFYYDKIFDRLDWLEERLTTRRYLMGNTITDPDIRLFVTLSRFDLVFYQKYFVNKKRLVDYPNLWNYSKDLYSIPAFGDNTDFNSMRKRFYYVDHTPYKDFQRIVPKGPDMSIWQEPNNRAEKFSK</sequence>
<evidence type="ECO:0000313" key="3">
    <source>
        <dbReference type="Proteomes" id="UP000036503"/>
    </source>
</evidence>